<dbReference type="GO" id="GO:0003677">
    <property type="term" value="F:DNA binding"/>
    <property type="evidence" value="ECO:0007669"/>
    <property type="project" value="InterPro"/>
</dbReference>
<dbReference type="InterPro" id="IPR013325">
    <property type="entry name" value="RNA_pol_sigma_r2"/>
</dbReference>
<dbReference type="InterPro" id="IPR013324">
    <property type="entry name" value="RNA_pol_sigma_r3/r4-like"/>
</dbReference>
<dbReference type="AlphaFoldDB" id="A0A7W4VR54"/>
<dbReference type="Proteomes" id="UP000589626">
    <property type="component" value="Unassembled WGS sequence"/>
</dbReference>
<keyword evidence="3" id="KW-0731">Sigma factor</keyword>
<keyword evidence="2" id="KW-0805">Transcription regulation</keyword>
<dbReference type="Pfam" id="PF08281">
    <property type="entry name" value="Sigma70_r4_2"/>
    <property type="match status" value="1"/>
</dbReference>
<dbReference type="RefSeq" id="WP_183590304.1">
    <property type="nucleotide sequence ID" value="NZ_JACHWR010000001.1"/>
</dbReference>
<evidence type="ECO:0000313" key="6">
    <source>
        <dbReference type="EMBL" id="MBB3040252.1"/>
    </source>
</evidence>
<dbReference type="InterPro" id="IPR014284">
    <property type="entry name" value="RNA_pol_sigma-70_dom"/>
</dbReference>
<evidence type="ECO:0000256" key="2">
    <source>
        <dbReference type="ARBA" id="ARBA00023015"/>
    </source>
</evidence>
<dbReference type="InterPro" id="IPR000792">
    <property type="entry name" value="Tscrpt_reg_LuxR_C"/>
</dbReference>
<dbReference type="SUPFAM" id="SSF88659">
    <property type="entry name" value="Sigma3 and sigma4 domains of RNA polymerase sigma factors"/>
    <property type="match status" value="1"/>
</dbReference>
<dbReference type="InterPro" id="IPR013249">
    <property type="entry name" value="RNA_pol_sigma70_r4_t2"/>
</dbReference>
<protein>
    <submittedName>
        <fullName evidence="6">RNA polymerase sigma-70 factor (ECF subfamily)</fullName>
    </submittedName>
</protein>
<dbReference type="InterPro" id="IPR039425">
    <property type="entry name" value="RNA_pol_sigma-70-like"/>
</dbReference>
<name>A0A7W4VR54_9ACTN</name>
<gene>
    <name evidence="6" type="ORF">FHU40_000053</name>
</gene>
<accession>A0A7W4VR54</accession>
<evidence type="ECO:0000259" key="5">
    <source>
        <dbReference type="SMART" id="SM00421"/>
    </source>
</evidence>
<feature type="domain" description="HTH luxR-type" evidence="5">
    <location>
        <begin position="131"/>
        <end position="184"/>
    </location>
</feature>
<evidence type="ECO:0000256" key="4">
    <source>
        <dbReference type="ARBA" id="ARBA00023163"/>
    </source>
</evidence>
<dbReference type="InterPro" id="IPR036388">
    <property type="entry name" value="WH-like_DNA-bd_sf"/>
</dbReference>
<organism evidence="6 7">
    <name type="scientific">Nocardioides soli</name>
    <dbReference type="NCBI Taxonomy" id="1036020"/>
    <lineage>
        <taxon>Bacteria</taxon>
        <taxon>Bacillati</taxon>
        <taxon>Actinomycetota</taxon>
        <taxon>Actinomycetes</taxon>
        <taxon>Propionibacteriales</taxon>
        <taxon>Nocardioidaceae</taxon>
        <taxon>Nocardioides</taxon>
    </lineage>
</organism>
<dbReference type="Gene3D" id="1.10.1740.10">
    <property type="match status" value="1"/>
</dbReference>
<evidence type="ECO:0000256" key="1">
    <source>
        <dbReference type="ARBA" id="ARBA00010641"/>
    </source>
</evidence>
<sequence length="188" mass="21104">MTTEGDERALVTALRSDDPEALATLFDRYGDRVYNHCFRATGDWADAEDATASVFLEVWRHRRRVQVHDGSALPWLYGVATNVCRNLTRSRRRRLRALATLPPPQSEPDHADRVTDRVGSTERMRTVLDAIRELPPREQEVLGLVAWSGLSYEEAAAALDVPVGTVRSRLSRARARLATLTSRGAHDE</sequence>
<evidence type="ECO:0000256" key="3">
    <source>
        <dbReference type="ARBA" id="ARBA00023082"/>
    </source>
</evidence>
<dbReference type="NCBIfam" id="TIGR02937">
    <property type="entry name" value="sigma70-ECF"/>
    <property type="match status" value="1"/>
</dbReference>
<dbReference type="EMBL" id="JACHWR010000001">
    <property type="protein sequence ID" value="MBB3040252.1"/>
    <property type="molecule type" value="Genomic_DNA"/>
</dbReference>
<dbReference type="PANTHER" id="PTHR43133">
    <property type="entry name" value="RNA POLYMERASE ECF-TYPE SIGMA FACTO"/>
    <property type="match status" value="1"/>
</dbReference>
<dbReference type="Pfam" id="PF04542">
    <property type="entry name" value="Sigma70_r2"/>
    <property type="match status" value="1"/>
</dbReference>
<dbReference type="GO" id="GO:0006352">
    <property type="term" value="P:DNA-templated transcription initiation"/>
    <property type="evidence" value="ECO:0007669"/>
    <property type="project" value="InterPro"/>
</dbReference>
<dbReference type="Gene3D" id="1.10.10.10">
    <property type="entry name" value="Winged helix-like DNA-binding domain superfamily/Winged helix DNA-binding domain"/>
    <property type="match status" value="1"/>
</dbReference>
<proteinExistence type="inferred from homology"/>
<dbReference type="GO" id="GO:0016987">
    <property type="term" value="F:sigma factor activity"/>
    <property type="evidence" value="ECO:0007669"/>
    <property type="project" value="UniProtKB-KW"/>
</dbReference>
<comment type="similarity">
    <text evidence="1">Belongs to the sigma-70 factor family. ECF subfamily.</text>
</comment>
<dbReference type="SUPFAM" id="SSF88946">
    <property type="entry name" value="Sigma2 domain of RNA polymerase sigma factors"/>
    <property type="match status" value="1"/>
</dbReference>
<keyword evidence="7" id="KW-1185">Reference proteome</keyword>
<dbReference type="CDD" id="cd06171">
    <property type="entry name" value="Sigma70_r4"/>
    <property type="match status" value="1"/>
</dbReference>
<dbReference type="PANTHER" id="PTHR43133:SF25">
    <property type="entry name" value="RNA POLYMERASE SIGMA FACTOR RFAY-RELATED"/>
    <property type="match status" value="1"/>
</dbReference>
<keyword evidence="4" id="KW-0804">Transcription</keyword>
<comment type="caution">
    <text evidence="6">The sequence shown here is derived from an EMBL/GenBank/DDBJ whole genome shotgun (WGS) entry which is preliminary data.</text>
</comment>
<reference evidence="6 7" key="1">
    <citation type="submission" date="2020-08" db="EMBL/GenBank/DDBJ databases">
        <title>Sequencing the genomes of 1000 actinobacteria strains.</title>
        <authorList>
            <person name="Klenk H.-P."/>
        </authorList>
    </citation>
    <scope>NUCLEOTIDE SEQUENCE [LARGE SCALE GENOMIC DNA]</scope>
    <source>
        <strain evidence="6 7">DSM 105498</strain>
    </source>
</reference>
<evidence type="ECO:0000313" key="7">
    <source>
        <dbReference type="Proteomes" id="UP000589626"/>
    </source>
</evidence>
<dbReference type="InterPro" id="IPR007627">
    <property type="entry name" value="RNA_pol_sigma70_r2"/>
</dbReference>
<dbReference type="SMART" id="SM00421">
    <property type="entry name" value="HTH_LUXR"/>
    <property type="match status" value="1"/>
</dbReference>